<dbReference type="Pfam" id="PF00248">
    <property type="entry name" value="Aldo_ket_red"/>
    <property type="match status" value="1"/>
</dbReference>
<dbReference type="Proteomes" id="UP001530400">
    <property type="component" value="Unassembled WGS sequence"/>
</dbReference>
<comment type="caution">
    <text evidence="4">The sequence shown here is derived from an EMBL/GenBank/DDBJ whole genome shotgun (WGS) entry which is preliminary data.</text>
</comment>
<evidence type="ECO:0000313" key="5">
    <source>
        <dbReference type="Proteomes" id="UP001530400"/>
    </source>
</evidence>
<evidence type="ECO:0000256" key="2">
    <source>
        <dbReference type="SAM" id="SignalP"/>
    </source>
</evidence>
<dbReference type="AlphaFoldDB" id="A0ABD3NQ30"/>
<dbReference type="CDD" id="cd19093">
    <property type="entry name" value="AKR_AtPLR-like"/>
    <property type="match status" value="1"/>
</dbReference>
<sequence>MWLALAISVLYICCRPISGLIASGSQKVGRVSAGPLEISSLGCGTWSWGNKLLWDYDPSQDEEIYKAYRVIRKAGVTIFDTADSYGTFELNGRAEILLGQFERRYLSEVEANGQNGFDFGQIFGGSPKKNVSNKQQVATKFAPYPWRITRGSLVQAARESLKRLEQEKLCVAQLHWSTSNYQPFQEGALWEGIADIYDEGLAEAVGVSNYGPMQLQKFSERMKERDVPIAIAQVQYSLMTARNNEILESCNDAGCRLISYSPLCLGLLSGKYNLDNLPRPGNPRRQLFKELLPGAKPLLSTVAAVADDVGKTQSQVAINWAICKGTVPIPGARNLAQAEENLGAVGWSLSPAAVEQLDIASASLSKKMIENIFQTR</sequence>
<reference evidence="4 5" key="1">
    <citation type="submission" date="2024-10" db="EMBL/GenBank/DDBJ databases">
        <title>Updated reference genomes for cyclostephanoid diatoms.</title>
        <authorList>
            <person name="Roberts W.R."/>
            <person name="Alverson A.J."/>
        </authorList>
    </citation>
    <scope>NUCLEOTIDE SEQUENCE [LARGE SCALE GENOMIC DNA]</scope>
    <source>
        <strain evidence="4 5">AJA010-31</strain>
    </source>
</reference>
<dbReference type="InterPro" id="IPR018170">
    <property type="entry name" value="Aldo/ket_reductase_CS"/>
</dbReference>
<evidence type="ECO:0000256" key="1">
    <source>
        <dbReference type="ARBA" id="ARBA00023002"/>
    </source>
</evidence>
<keyword evidence="1" id="KW-0560">Oxidoreductase</keyword>
<dbReference type="GO" id="GO:0016491">
    <property type="term" value="F:oxidoreductase activity"/>
    <property type="evidence" value="ECO:0007669"/>
    <property type="project" value="UniProtKB-KW"/>
</dbReference>
<name>A0ABD3NQ30_9STRA</name>
<accession>A0ABD3NQ30</accession>
<dbReference type="PROSITE" id="PS00062">
    <property type="entry name" value="ALDOKETO_REDUCTASE_2"/>
    <property type="match status" value="1"/>
</dbReference>
<dbReference type="SUPFAM" id="SSF51430">
    <property type="entry name" value="NAD(P)-linked oxidoreductase"/>
    <property type="match status" value="1"/>
</dbReference>
<keyword evidence="2" id="KW-0732">Signal</keyword>
<dbReference type="PANTHER" id="PTHR43625">
    <property type="entry name" value="AFLATOXIN B1 ALDEHYDE REDUCTASE"/>
    <property type="match status" value="1"/>
</dbReference>
<proteinExistence type="predicted"/>
<organism evidence="4 5">
    <name type="scientific">Cyclotella atomus</name>
    <dbReference type="NCBI Taxonomy" id="382360"/>
    <lineage>
        <taxon>Eukaryota</taxon>
        <taxon>Sar</taxon>
        <taxon>Stramenopiles</taxon>
        <taxon>Ochrophyta</taxon>
        <taxon>Bacillariophyta</taxon>
        <taxon>Coscinodiscophyceae</taxon>
        <taxon>Thalassiosirophycidae</taxon>
        <taxon>Stephanodiscales</taxon>
        <taxon>Stephanodiscaceae</taxon>
        <taxon>Cyclotella</taxon>
    </lineage>
</organism>
<gene>
    <name evidence="4" type="ORF">ACHAWO_012522</name>
</gene>
<dbReference type="Gene3D" id="3.20.20.100">
    <property type="entry name" value="NADP-dependent oxidoreductase domain"/>
    <property type="match status" value="1"/>
</dbReference>
<dbReference type="InterPro" id="IPR050791">
    <property type="entry name" value="Aldo-Keto_reductase"/>
</dbReference>
<protein>
    <recommendedName>
        <fullName evidence="3">NADP-dependent oxidoreductase domain-containing protein</fullName>
    </recommendedName>
</protein>
<dbReference type="InterPro" id="IPR023210">
    <property type="entry name" value="NADP_OxRdtase_dom"/>
</dbReference>
<evidence type="ECO:0000259" key="3">
    <source>
        <dbReference type="Pfam" id="PF00248"/>
    </source>
</evidence>
<feature type="signal peptide" evidence="2">
    <location>
        <begin position="1"/>
        <end position="19"/>
    </location>
</feature>
<feature type="domain" description="NADP-dependent oxidoreductase" evidence="3">
    <location>
        <begin position="41"/>
        <end position="360"/>
    </location>
</feature>
<dbReference type="PANTHER" id="PTHR43625:SF5">
    <property type="entry name" value="PYRIDOXAL REDUCTASE, CHLOROPLASTIC"/>
    <property type="match status" value="1"/>
</dbReference>
<keyword evidence="5" id="KW-1185">Reference proteome</keyword>
<dbReference type="EMBL" id="JALLPJ020001033">
    <property type="protein sequence ID" value="KAL3777633.1"/>
    <property type="molecule type" value="Genomic_DNA"/>
</dbReference>
<feature type="chain" id="PRO_5044756490" description="NADP-dependent oxidoreductase domain-containing protein" evidence="2">
    <location>
        <begin position="20"/>
        <end position="376"/>
    </location>
</feature>
<evidence type="ECO:0000313" key="4">
    <source>
        <dbReference type="EMBL" id="KAL3777633.1"/>
    </source>
</evidence>
<dbReference type="InterPro" id="IPR036812">
    <property type="entry name" value="NAD(P)_OxRdtase_dom_sf"/>
</dbReference>